<dbReference type="PATRIC" id="fig|579748.3.peg.1885"/>
<dbReference type="STRING" id="579748.TW81_09150"/>
<dbReference type="PANTHER" id="PTHR43531">
    <property type="entry name" value="PROTEIN ICFG"/>
    <property type="match status" value="1"/>
</dbReference>
<proteinExistence type="inferred from homology"/>
<dbReference type="AlphaFoldDB" id="A0A0F4NJT8"/>
<feature type="transmembrane region" description="Helical" evidence="5">
    <location>
        <begin position="29"/>
        <end position="48"/>
    </location>
</feature>
<accession>A0A0F4NJT8</accession>
<dbReference type="EMBL" id="JXXV01000016">
    <property type="protein sequence ID" value="KJY83169.1"/>
    <property type="molecule type" value="Genomic_DNA"/>
</dbReference>
<dbReference type="GO" id="GO:0004888">
    <property type="term" value="F:transmembrane signaling receptor activity"/>
    <property type="evidence" value="ECO:0007669"/>
    <property type="project" value="InterPro"/>
</dbReference>
<evidence type="ECO:0000313" key="8">
    <source>
        <dbReference type="Proteomes" id="UP000033673"/>
    </source>
</evidence>
<dbReference type="Pfam" id="PF00015">
    <property type="entry name" value="MCPsignal"/>
    <property type="match status" value="1"/>
</dbReference>
<evidence type="ECO:0000256" key="3">
    <source>
        <dbReference type="ARBA" id="ARBA00029447"/>
    </source>
</evidence>
<feature type="domain" description="Methyl-accepting transducer" evidence="6">
    <location>
        <begin position="234"/>
        <end position="456"/>
    </location>
</feature>
<comment type="similarity">
    <text evidence="3">Belongs to the methyl-accepting chemotaxis (MCP) protein family.</text>
</comment>
<dbReference type="InterPro" id="IPR004089">
    <property type="entry name" value="MCPsignal_dom"/>
</dbReference>
<evidence type="ECO:0000256" key="5">
    <source>
        <dbReference type="SAM" id="Phobius"/>
    </source>
</evidence>
<dbReference type="PRINTS" id="PR00260">
    <property type="entry name" value="CHEMTRNSDUCR"/>
</dbReference>
<evidence type="ECO:0000256" key="1">
    <source>
        <dbReference type="ARBA" id="ARBA00022500"/>
    </source>
</evidence>
<keyword evidence="2 4" id="KW-0807">Transducer</keyword>
<evidence type="ECO:0000256" key="4">
    <source>
        <dbReference type="PROSITE-ProRule" id="PRU00284"/>
    </source>
</evidence>
<dbReference type="Gene3D" id="1.10.287.950">
    <property type="entry name" value="Methyl-accepting chemotaxis protein"/>
    <property type="match status" value="1"/>
</dbReference>
<keyword evidence="8" id="KW-1185">Reference proteome</keyword>
<dbReference type="PROSITE" id="PS50111">
    <property type="entry name" value="CHEMOTAXIS_TRANSDUC_2"/>
    <property type="match status" value="1"/>
</dbReference>
<dbReference type="OrthoDB" id="9795078at2"/>
<evidence type="ECO:0000313" key="7">
    <source>
        <dbReference type="EMBL" id="KJY83169.1"/>
    </source>
</evidence>
<dbReference type="PANTHER" id="PTHR43531:SF11">
    <property type="entry name" value="METHYL-ACCEPTING CHEMOTAXIS PROTEIN 3"/>
    <property type="match status" value="1"/>
</dbReference>
<protein>
    <submittedName>
        <fullName evidence="7">Chemotaxis protein</fullName>
    </submittedName>
</protein>
<name>A0A0F4NJT8_9VIBR</name>
<dbReference type="GO" id="GO:0007165">
    <property type="term" value="P:signal transduction"/>
    <property type="evidence" value="ECO:0007669"/>
    <property type="project" value="UniProtKB-KW"/>
</dbReference>
<feature type="transmembrane region" description="Helical" evidence="5">
    <location>
        <begin position="54"/>
        <end position="73"/>
    </location>
</feature>
<keyword evidence="1" id="KW-0145">Chemotaxis</keyword>
<dbReference type="Proteomes" id="UP000033673">
    <property type="component" value="Unassembled WGS sequence"/>
</dbReference>
<feature type="transmembrane region" description="Helical" evidence="5">
    <location>
        <begin position="80"/>
        <end position="99"/>
    </location>
</feature>
<dbReference type="InterPro" id="IPR051310">
    <property type="entry name" value="MCP_chemotaxis"/>
</dbReference>
<keyword evidence="5" id="KW-1133">Transmembrane helix</keyword>
<sequence length="483" mass="52503">MNPVNVWRQLCMPNQTLWTKNQQRQADTLSLFTFIAFLVGVYSSIKWAKHGHDSLIVTSLLLIGCELLAAAYLKLFKNPTVALNFGFVGMAMHALNIIYQSGGVVESTQTYWVPLLVVAFFLSGTRAMAITWSSGVIFCAAIMTYMQVSGRSFPSLDLSESAQRIEIWSGTVLPLVVICIAQAFTAKQRDKAIEIAERAKSDSEATAEKAMLGEKNLTHVLEQANQNSLQLKDVSQTLESQSLTLDEQVSELNINCESQASAAEQMSQQVHQLAEGIEGSTRFVDELRERSEAVHLQAATSSQLLEDSTAAISQILDSQQEIMKVADLITSVAEQTNLLALNAAIEAARAGEQGRGFAVVAEQVRELSAKSSHSAVEIRNLLDRSEQEVKHGQDVVISSADKMKSMIAEVSAISQDVNGLANIMANQMIALKELDQASSEVANSVVQTKVISENVALNGAQLTAQVEAVRTLTSQLDQVVSKI</sequence>
<gene>
    <name evidence="7" type="ORF">TW81_09150</name>
</gene>
<comment type="caution">
    <text evidence="7">The sequence shown here is derived from an EMBL/GenBank/DDBJ whole genome shotgun (WGS) entry which is preliminary data.</text>
</comment>
<organism evidence="7 8">
    <name type="scientific">Vibrio galatheae</name>
    <dbReference type="NCBI Taxonomy" id="579748"/>
    <lineage>
        <taxon>Bacteria</taxon>
        <taxon>Pseudomonadati</taxon>
        <taxon>Pseudomonadota</taxon>
        <taxon>Gammaproteobacteria</taxon>
        <taxon>Vibrionales</taxon>
        <taxon>Vibrionaceae</taxon>
        <taxon>Vibrio</taxon>
    </lineage>
</organism>
<dbReference type="InterPro" id="IPR004090">
    <property type="entry name" value="Chemotax_Me-accpt_rcpt"/>
</dbReference>
<keyword evidence="5" id="KW-0812">Transmembrane</keyword>
<dbReference type="SMART" id="SM00283">
    <property type="entry name" value="MA"/>
    <property type="match status" value="1"/>
</dbReference>
<feature type="transmembrane region" description="Helical" evidence="5">
    <location>
        <begin position="165"/>
        <end position="184"/>
    </location>
</feature>
<evidence type="ECO:0000256" key="2">
    <source>
        <dbReference type="ARBA" id="ARBA00023224"/>
    </source>
</evidence>
<evidence type="ECO:0000259" key="6">
    <source>
        <dbReference type="PROSITE" id="PS50111"/>
    </source>
</evidence>
<dbReference type="GO" id="GO:0005886">
    <property type="term" value="C:plasma membrane"/>
    <property type="evidence" value="ECO:0007669"/>
    <property type="project" value="TreeGrafter"/>
</dbReference>
<keyword evidence="5" id="KW-0472">Membrane</keyword>
<dbReference type="SUPFAM" id="SSF58104">
    <property type="entry name" value="Methyl-accepting chemotaxis protein (MCP) signaling domain"/>
    <property type="match status" value="1"/>
</dbReference>
<feature type="transmembrane region" description="Helical" evidence="5">
    <location>
        <begin position="111"/>
        <end position="144"/>
    </location>
</feature>
<reference evidence="7 8" key="1">
    <citation type="journal article" date="2015" name="BMC Genomics">
        <title>Genome mining reveals unlocked bioactive potential of marine Gram-negative bacteria.</title>
        <authorList>
            <person name="Machado H."/>
            <person name="Sonnenschein E.C."/>
            <person name="Melchiorsen J."/>
            <person name="Gram L."/>
        </authorList>
    </citation>
    <scope>NUCLEOTIDE SEQUENCE [LARGE SCALE GENOMIC DNA]</scope>
    <source>
        <strain evidence="7 8">S2757</strain>
    </source>
</reference>
<dbReference type="RefSeq" id="WP_045955408.1">
    <property type="nucleotide sequence ID" value="NZ_JXXV01000016.1"/>
</dbReference>
<dbReference type="GO" id="GO:0006935">
    <property type="term" value="P:chemotaxis"/>
    <property type="evidence" value="ECO:0007669"/>
    <property type="project" value="UniProtKB-KW"/>
</dbReference>